<dbReference type="HAMAP" id="MF_00299">
    <property type="entry name" value="KptA"/>
    <property type="match status" value="1"/>
</dbReference>
<dbReference type="Gene3D" id="3.20.170.30">
    <property type="match status" value="1"/>
</dbReference>
<protein>
    <recommendedName>
        <fullName evidence="5">Probable RNA 2'-phosphotransferase</fullName>
        <ecNumber evidence="5">2.7.1.-</ecNumber>
    </recommendedName>
</protein>
<name>A0A0A7KMS8_9DEIO</name>
<dbReference type="InterPro" id="IPR002745">
    <property type="entry name" value="Ptrans_KptA/Tpt1"/>
</dbReference>
<dbReference type="GO" id="GO:0006388">
    <property type="term" value="P:tRNA splicing, via endonucleolytic cleavage and ligation"/>
    <property type="evidence" value="ECO:0007669"/>
    <property type="project" value="UniProtKB-UniRule"/>
</dbReference>
<comment type="function">
    <text evidence="4 5">Removes the 2'-phosphate from RNA via an intermediate in which the phosphate is ADP-ribosylated by NAD followed by a presumed transesterification to release the RNA and generate ADP-ribose 1''-2''-cyclic phosphate (APPR&gt;P). May function as an ADP-ribosylase.</text>
</comment>
<evidence type="ECO:0000256" key="1">
    <source>
        <dbReference type="ARBA" id="ARBA00009836"/>
    </source>
</evidence>
<keyword evidence="2 5" id="KW-0808">Transferase</keyword>
<dbReference type="SUPFAM" id="SSF56399">
    <property type="entry name" value="ADP-ribosylation"/>
    <property type="match status" value="1"/>
</dbReference>
<accession>A0A0A7KMS8</accession>
<proteinExistence type="inferred from homology"/>
<evidence type="ECO:0000256" key="3">
    <source>
        <dbReference type="ARBA" id="ARBA00023027"/>
    </source>
</evidence>
<evidence type="ECO:0000256" key="5">
    <source>
        <dbReference type="HAMAP-Rule" id="MF_00299"/>
    </source>
</evidence>
<evidence type="ECO:0000313" key="7">
    <source>
        <dbReference type="Proteomes" id="UP000030634"/>
    </source>
</evidence>
<dbReference type="Proteomes" id="UP000030634">
    <property type="component" value="Chromosome"/>
</dbReference>
<dbReference type="AlphaFoldDB" id="A0A0A7KMS8"/>
<dbReference type="Pfam" id="PF01885">
    <property type="entry name" value="PTS_2-RNA"/>
    <property type="match status" value="1"/>
</dbReference>
<dbReference type="InterPro" id="IPR042080">
    <property type="entry name" value="RNA_2'-PTrans_N"/>
</dbReference>
<comment type="similarity">
    <text evidence="1 5">Belongs to the KptA/TPT1 family.</text>
</comment>
<dbReference type="EMBL" id="CP010028">
    <property type="protein sequence ID" value="AIZ45943.1"/>
    <property type="molecule type" value="Genomic_DNA"/>
</dbReference>
<dbReference type="KEGG" id="dsw:QR90_14010"/>
<sequence length="171" mass="19170">MTEKQLSHRLSYLLRHAPHTAGLTLQPGGWVPLVPLLAHLNVTREQVERVVAACDKQRFALDGERMRANQGHSVPVDLELTPQTPPAVLYHGTFPGALPAIRREGLRPMKRHHVHLSPDMETARRVGARRGPAVVLTVRAERMHLAGWLFYRSENGVWLVDGVPAEFLLEP</sequence>
<dbReference type="Gene3D" id="1.10.10.970">
    <property type="entry name" value="RNA 2'-phosphotransferase, Tpt1/KptA family, N-terminal domain"/>
    <property type="match status" value="1"/>
</dbReference>
<dbReference type="PANTHER" id="PTHR12684:SF2">
    <property type="entry name" value="TRNA 2'-PHOSPHOTRANSFERASE 1"/>
    <property type="match status" value="1"/>
</dbReference>
<evidence type="ECO:0000256" key="2">
    <source>
        <dbReference type="ARBA" id="ARBA00022679"/>
    </source>
</evidence>
<organism evidence="6 7">
    <name type="scientific">Deinococcus radiopugnans</name>
    <dbReference type="NCBI Taxonomy" id="57497"/>
    <lineage>
        <taxon>Bacteria</taxon>
        <taxon>Thermotogati</taxon>
        <taxon>Deinococcota</taxon>
        <taxon>Deinococci</taxon>
        <taxon>Deinococcales</taxon>
        <taxon>Deinococcaceae</taxon>
        <taxon>Deinococcus</taxon>
    </lineage>
</organism>
<dbReference type="GO" id="GO:0000215">
    <property type="term" value="F:tRNA 2'-phosphotransferase activity"/>
    <property type="evidence" value="ECO:0007669"/>
    <property type="project" value="TreeGrafter"/>
</dbReference>
<gene>
    <name evidence="5" type="primary">kptA</name>
    <name evidence="6" type="ORF">QR90_14010</name>
</gene>
<evidence type="ECO:0000313" key="6">
    <source>
        <dbReference type="EMBL" id="AIZ45943.1"/>
    </source>
</evidence>
<evidence type="ECO:0000256" key="4">
    <source>
        <dbReference type="ARBA" id="ARBA00025212"/>
    </source>
</evidence>
<dbReference type="InterPro" id="IPR042081">
    <property type="entry name" value="RNA_2'-PTrans_C"/>
</dbReference>
<keyword evidence="3 5" id="KW-0520">NAD</keyword>
<dbReference type="HOGENOM" id="CLU_052998_4_0_0"/>
<dbReference type="RefSeq" id="WP_039685463.1">
    <property type="nucleotide sequence ID" value="NZ_CP010028.1"/>
</dbReference>
<dbReference type="PANTHER" id="PTHR12684">
    <property type="entry name" value="PUTATIVE PHOSPHOTRANSFERASE"/>
    <property type="match status" value="1"/>
</dbReference>
<dbReference type="EC" id="2.7.1.-" evidence="5"/>
<dbReference type="GO" id="GO:0003950">
    <property type="term" value="F:NAD+ poly-ADP-ribosyltransferase activity"/>
    <property type="evidence" value="ECO:0007669"/>
    <property type="project" value="InterPro"/>
</dbReference>
<reference evidence="7" key="1">
    <citation type="submission" date="2014-11" db="EMBL/GenBank/DDBJ databases">
        <title>Hymenobacter sp. DG25B genome submission.</title>
        <authorList>
            <person name="Jung H.-Y."/>
            <person name="Kim M.K."/>
            <person name="Srinivasan S."/>
            <person name="Lim S."/>
        </authorList>
    </citation>
    <scope>NUCLEOTIDE SEQUENCE [LARGE SCALE GENOMIC DNA]</scope>
    <source>
        <strain evidence="7">DY59</strain>
    </source>
</reference>
<dbReference type="InterPro" id="IPR022928">
    <property type="entry name" value="RNA_2'-PTrans_KptA"/>
</dbReference>
<dbReference type="STRING" id="1182571.QR90_14010"/>